<dbReference type="SUPFAM" id="SSF56784">
    <property type="entry name" value="HAD-like"/>
    <property type="match status" value="1"/>
</dbReference>
<keyword evidence="2" id="KW-0479">Metal-binding</keyword>
<organism evidence="5">
    <name type="scientific">freshwater metagenome</name>
    <dbReference type="NCBI Taxonomy" id="449393"/>
    <lineage>
        <taxon>unclassified sequences</taxon>
        <taxon>metagenomes</taxon>
        <taxon>ecological metagenomes</taxon>
    </lineage>
</organism>
<dbReference type="InterPro" id="IPR023214">
    <property type="entry name" value="HAD_sf"/>
</dbReference>
<dbReference type="AlphaFoldDB" id="A0A6J6IK00"/>
<dbReference type="Gene3D" id="3.40.50.1000">
    <property type="entry name" value="HAD superfamily/HAD-like"/>
    <property type="match status" value="1"/>
</dbReference>
<reference evidence="5" key="1">
    <citation type="submission" date="2020-05" db="EMBL/GenBank/DDBJ databases">
        <authorList>
            <person name="Chiriac C."/>
            <person name="Salcher M."/>
            <person name="Ghai R."/>
            <person name="Kavagutti S V."/>
        </authorList>
    </citation>
    <scope>NUCLEOTIDE SEQUENCE</scope>
</reference>
<dbReference type="PRINTS" id="PR00413">
    <property type="entry name" value="HADHALOGNASE"/>
</dbReference>
<dbReference type="InterPro" id="IPR051400">
    <property type="entry name" value="HAD-like_hydrolase"/>
</dbReference>
<gene>
    <name evidence="5" type="ORF">UFOPK1835_02080</name>
</gene>
<comment type="cofactor">
    <cofactor evidence="1">
        <name>Mg(2+)</name>
        <dbReference type="ChEBI" id="CHEBI:18420"/>
    </cofactor>
</comment>
<dbReference type="GO" id="GO:0044281">
    <property type="term" value="P:small molecule metabolic process"/>
    <property type="evidence" value="ECO:0007669"/>
    <property type="project" value="UniProtKB-ARBA"/>
</dbReference>
<name>A0A6J6IK00_9ZZZZ</name>
<proteinExistence type="predicted"/>
<dbReference type="PANTHER" id="PTHR46470:SF2">
    <property type="entry name" value="GLYCERALDEHYDE 3-PHOSPHATE PHOSPHATASE"/>
    <property type="match status" value="1"/>
</dbReference>
<dbReference type="GO" id="GO:0016791">
    <property type="term" value="F:phosphatase activity"/>
    <property type="evidence" value="ECO:0007669"/>
    <property type="project" value="TreeGrafter"/>
</dbReference>
<sequence>MSPARGAITAITFDFWDTLVRSDTPAFRLERRIAVAEVLARHGLPAEHDNIEAAFDHAWKRFDESWALNEQFTGHHAAEAMLEVLGHKPDAVVRRQIIDAYLSAGRDIEIELAPNVAGALRALKAGGLRLGIICDVGLTPSTTLRHILDRHGVLELFDHWSFSDEVGVYKPDPVIFEHALAGLGGADPATTAHIGDLRRTDIAGARGMGILALRYSGVNDDDPAHGDEADFVVEDHALLPALLGVAAPS</sequence>
<dbReference type="InterPro" id="IPR036412">
    <property type="entry name" value="HAD-like_sf"/>
</dbReference>
<dbReference type="SFLD" id="SFLDS00003">
    <property type="entry name" value="Haloacid_Dehalogenase"/>
    <property type="match status" value="1"/>
</dbReference>
<evidence type="ECO:0000256" key="2">
    <source>
        <dbReference type="ARBA" id="ARBA00022723"/>
    </source>
</evidence>
<dbReference type="GO" id="GO:0046872">
    <property type="term" value="F:metal ion binding"/>
    <property type="evidence" value="ECO:0007669"/>
    <property type="project" value="UniProtKB-KW"/>
</dbReference>
<evidence type="ECO:0000256" key="3">
    <source>
        <dbReference type="ARBA" id="ARBA00022801"/>
    </source>
</evidence>
<dbReference type="NCBIfam" id="TIGR01549">
    <property type="entry name" value="HAD-SF-IA-v1"/>
    <property type="match status" value="1"/>
</dbReference>
<dbReference type="EMBL" id="CAEZUP010000140">
    <property type="protein sequence ID" value="CAB4624840.1"/>
    <property type="molecule type" value="Genomic_DNA"/>
</dbReference>
<keyword evidence="4" id="KW-0460">Magnesium</keyword>
<dbReference type="Gene3D" id="1.10.150.400">
    <property type="match status" value="1"/>
</dbReference>
<evidence type="ECO:0000256" key="4">
    <source>
        <dbReference type="ARBA" id="ARBA00022842"/>
    </source>
</evidence>
<dbReference type="InterPro" id="IPR006439">
    <property type="entry name" value="HAD-SF_hydro_IA"/>
</dbReference>
<dbReference type="Pfam" id="PF00702">
    <property type="entry name" value="Hydrolase"/>
    <property type="match status" value="1"/>
</dbReference>
<evidence type="ECO:0000256" key="1">
    <source>
        <dbReference type="ARBA" id="ARBA00001946"/>
    </source>
</evidence>
<protein>
    <submittedName>
        <fullName evidence="5">Unannotated protein</fullName>
    </submittedName>
</protein>
<evidence type="ECO:0000313" key="5">
    <source>
        <dbReference type="EMBL" id="CAB4624840.1"/>
    </source>
</evidence>
<accession>A0A6J6IK00</accession>
<dbReference type="PANTHER" id="PTHR46470">
    <property type="entry name" value="N-ACYLNEURAMINATE-9-PHOSPHATASE"/>
    <property type="match status" value="1"/>
</dbReference>
<dbReference type="SFLD" id="SFLDG01129">
    <property type="entry name" value="C1.5:_HAD__Beta-PGM__Phosphata"/>
    <property type="match status" value="1"/>
</dbReference>
<keyword evidence="3" id="KW-0378">Hydrolase</keyword>